<dbReference type="PROSITE" id="PS51257">
    <property type="entry name" value="PROKAR_LIPOPROTEIN"/>
    <property type="match status" value="1"/>
</dbReference>
<dbReference type="GO" id="GO:0016810">
    <property type="term" value="F:hydrolase activity, acting on carbon-nitrogen (but not peptide) bonds"/>
    <property type="evidence" value="ECO:0007669"/>
    <property type="project" value="InterPro"/>
</dbReference>
<keyword evidence="2" id="KW-0732">Signal</keyword>
<dbReference type="OrthoDB" id="9784220at2"/>
<comment type="caution">
    <text evidence="4">The sequence shown here is derived from an EMBL/GenBank/DDBJ whole genome shotgun (WGS) entry which is preliminary data.</text>
</comment>
<dbReference type="InterPro" id="IPR011330">
    <property type="entry name" value="Glyco_hydro/deAcase_b/a-brl"/>
</dbReference>
<accession>A0A1V4HP01</accession>
<dbReference type="Pfam" id="PF01522">
    <property type="entry name" value="Polysacc_deac_1"/>
    <property type="match status" value="1"/>
</dbReference>
<feature type="compositionally biased region" description="Polar residues" evidence="1">
    <location>
        <begin position="47"/>
        <end position="84"/>
    </location>
</feature>
<protein>
    <recommendedName>
        <fullName evidence="3">NodB homology domain-containing protein</fullName>
    </recommendedName>
</protein>
<dbReference type="AlphaFoldDB" id="A0A1V4HP01"/>
<dbReference type="InterPro" id="IPR050248">
    <property type="entry name" value="Polysacc_deacetylase_ArnD"/>
</dbReference>
<feature type="region of interest" description="Disordered" evidence="1">
    <location>
        <begin position="28"/>
        <end position="98"/>
    </location>
</feature>
<organism evidence="4 5">
    <name type="scientific">Paenibacillus ferrarius</name>
    <dbReference type="NCBI Taxonomy" id="1469647"/>
    <lineage>
        <taxon>Bacteria</taxon>
        <taxon>Bacillati</taxon>
        <taxon>Bacillota</taxon>
        <taxon>Bacilli</taxon>
        <taxon>Bacillales</taxon>
        <taxon>Paenibacillaceae</taxon>
        <taxon>Paenibacillus</taxon>
    </lineage>
</organism>
<dbReference type="Gene3D" id="3.20.20.370">
    <property type="entry name" value="Glycoside hydrolase/deacetylase"/>
    <property type="match status" value="1"/>
</dbReference>
<feature type="domain" description="NodB homology" evidence="3">
    <location>
        <begin position="161"/>
        <end position="354"/>
    </location>
</feature>
<dbReference type="PANTHER" id="PTHR10587">
    <property type="entry name" value="GLYCOSYL TRANSFERASE-RELATED"/>
    <property type="match status" value="1"/>
</dbReference>
<dbReference type="EMBL" id="MBTG01000006">
    <property type="protein sequence ID" value="OPH59712.1"/>
    <property type="molecule type" value="Genomic_DNA"/>
</dbReference>
<dbReference type="SUPFAM" id="SSF88713">
    <property type="entry name" value="Glycoside hydrolase/deacetylase"/>
    <property type="match status" value="1"/>
</dbReference>
<evidence type="ECO:0000256" key="2">
    <source>
        <dbReference type="SAM" id="SignalP"/>
    </source>
</evidence>
<dbReference type="STRING" id="1469647.BC351_19720"/>
<sequence>MRERRLCFLFFLFAMIALSSCEARSSHTASVPTTKTAPDATSGLVPKQTSEQMPKQASEQVPKQISEQVPKQTSEQIPKQTSDQIPAPTTDRTPSQALEPTLELNTQAHTVEPTPRLPSEFTSSLSTSALTALIDRYSKAVPKKWGEQVSGVRTHLVTKEKAIALTFDACGGKEGSGYDEKLINYLIKEHIPATLFVNSRWIIANPDTFTKLAANPLFEIENHGTEHRPLSVNGKPAYGIAGTKNVSEVIHEVIDNADRIEQLTGRRPVFFRSGTAYYDDVAAAIVHDLGAQLAGYNVLGDAGATYNTDQVYHALMKAKSGSIILAHMNHPEKDTAEGVIKAIPDLQKAGFQFVQLSTYPLE</sequence>
<keyword evidence="5" id="KW-1185">Reference proteome</keyword>
<proteinExistence type="predicted"/>
<dbReference type="CDD" id="cd10955">
    <property type="entry name" value="CE4_BH0857_like"/>
    <property type="match status" value="1"/>
</dbReference>
<dbReference type="PANTHER" id="PTHR10587:SF134">
    <property type="entry name" value="SECRETED PROTEIN"/>
    <property type="match status" value="1"/>
</dbReference>
<dbReference type="PROSITE" id="PS51677">
    <property type="entry name" value="NODB"/>
    <property type="match status" value="1"/>
</dbReference>
<name>A0A1V4HP01_9BACL</name>
<dbReference type="Proteomes" id="UP000190626">
    <property type="component" value="Unassembled WGS sequence"/>
</dbReference>
<feature type="signal peptide" evidence="2">
    <location>
        <begin position="1"/>
        <end position="23"/>
    </location>
</feature>
<dbReference type="InterPro" id="IPR002509">
    <property type="entry name" value="NODB_dom"/>
</dbReference>
<reference evidence="5" key="1">
    <citation type="submission" date="2016-07" db="EMBL/GenBank/DDBJ databases">
        <authorList>
            <person name="Florea S."/>
            <person name="Webb J.S."/>
            <person name="Jaromczyk J."/>
            <person name="Schardl C.L."/>
        </authorList>
    </citation>
    <scope>NUCLEOTIDE SEQUENCE [LARGE SCALE GENOMIC DNA]</scope>
    <source>
        <strain evidence="5">CY1</strain>
    </source>
</reference>
<dbReference type="RefSeq" id="WP_079410436.1">
    <property type="nucleotide sequence ID" value="NZ_MBTG01000006.1"/>
</dbReference>
<evidence type="ECO:0000313" key="5">
    <source>
        <dbReference type="Proteomes" id="UP000190626"/>
    </source>
</evidence>
<dbReference type="GO" id="GO:0005975">
    <property type="term" value="P:carbohydrate metabolic process"/>
    <property type="evidence" value="ECO:0007669"/>
    <property type="project" value="InterPro"/>
</dbReference>
<evidence type="ECO:0000313" key="4">
    <source>
        <dbReference type="EMBL" id="OPH59712.1"/>
    </source>
</evidence>
<feature type="chain" id="PRO_5013138768" description="NodB homology domain-containing protein" evidence="2">
    <location>
        <begin position="24"/>
        <end position="362"/>
    </location>
</feature>
<evidence type="ECO:0000259" key="3">
    <source>
        <dbReference type="PROSITE" id="PS51677"/>
    </source>
</evidence>
<gene>
    <name evidence="4" type="ORF">BC351_19720</name>
</gene>
<evidence type="ECO:0000256" key="1">
    <source>
        <dbReference type="SAM" id="MobiDB-lite"/>
    </source>
</evidence>